<name>A0A4Z2J897_9TELE</name>
<gene>
    <name evidence="1" type="ORF">EYF80_003395</name>
</gene>
<proteinExistence type="predicted"/>
<sequence length="192" mass="21792">MACGTKMMPMITPDMASPQTYSRSLYLGSQRTTGKNPVKVDRTLGTEQLTPCFSLDLRTETVVCRWRARRSRTGGVTLVTSCMVVGRLRRQQVKLEETHPKRTRGANGRQRQPSLPDWCLCIYLQLEPSRGGGERGEEMEGGRRDCQWMMVTMGTKRLLMRLFDDNHGSVQVSHVVLKRISVSAEAKTFSFY</sequence>
<keyword evidence="2" id="KW-1185">Reference proteome</keyword>
<dbReference type="EMBL" id="SRLO01000016">
    <property type="protein sequence ID" value="TNN86310.1"/>
    <property type="molecule type" value="Genomic_DNA"/>
</dbReference>
<organism evidence="1 2">
    <name type="scientific">Liparis tanakae</name>
    <name type="common">Tanaka's snailfish</name>
    <dbReference type="NCBI Taxonomy" id="230148"/>
    <lineage>
        <taxon>Eukaryota</taxon>
        <taxon>Metazoa</taxon>
        <taxon>Chordata</taxon>
        <taxon>Craniata</taxon>
        <taxon>Vertebrata</taxon>
        <taxon>Euteleostomi</taxon>
        <taxon>Actinopterygii</taxon>
        <taxon>Neopterygii</taxon>
        <taxon>Teleostei</taxon>
        <taxon>Neoteleostei</taxon>
        <taxon>Acanthomorphata</taxon>
        <taxon>Eupercaria</taxon>
        <taxon>Perciformes</taxon>
        <taxon>Cottioidei</taxon>
        <taxon>Cottales</taxon>
        <taxon>Liparidae</taxon>
        <taxon>Liparis</taxon>
    </lineage>
</organism>
<accession>A0A4Z2J897</accession>
<dbReference type="AlphaFoldDB" id="A0A4Z2J897"/>
<reference evidence="1 2" key="1">
    <citation type="submission" date="2019-03" db="EMBL/GenBank/DDBJ databases">
        <title>First draft genome of Liparis tanakae, snailfish: a comprehensive survey of snailfish specific genes.</title>
        <authorList>
            <person name="Kim W."/>
            <person name="Song I."/>
            <person name="Jeong J.-H."/>
            <person name="Kim D."/>
            <person name="Kim S."/>
            <person name="Ryu S."/>
            <person name="Song J.Y."/>
            <person name="Lee S.K."/>
        </authorList>
    </citation>
    <scope>NUCLEOTIDE SEQUENCE [LARGE SCALE GENOMIC DNA]</scope>
    <source>
        <tissue evidence="1">Muscle</tissue>
    </source>
</reference>
<comment type="caution">
    <text evidence="1">The sequence shown here is derived from an EMBL/GenBank/DDBJ whole genome shotgun (WGS) entry which is preliminary data.</text>
</comment>
<evidence type="ECO:0000313" key="1">
    <source>
        <dbReference type="EMBL" id="TNN86310.1"/>
    </source>
</evidence>
<evidence type="ECO:0000313" key="2">
    <source>
        <dbReference type="Proteomes" id="UP000314294"/>
    </source>
</evidence>
<protein>
    <submittedName>
        <fullName evidence="1">Uncharacterized protein</fullName>
    </submittedName>
</protein>
<dbReference type="Proteomes" id="UP000314294">
    <property type="component" value="Unassembled WGS sequence"/>
</dbReference>